<dbReference type="PANTHER" id="PTHR21180">
    <property type="entry name" value="ENDONUCLEASE/EXONUCLEASE/PHOSPHATASE FAMILY DOMAIN-CONTAINING PROTEIN 1"/>
    <property type="match status" value="1"/>
</dbReference>
<evidence type="ECO:0000313" key="2">
    <source>
        <dbReference type="EMBL" id="SDE46656.1"/>
    </source>
</evidence>
<dbReference type="GO" id="GO:0015628">
    <property type="term" value="P:protein secretion by the type II secretion system"/>
    <property type="evidence" value="ECO:0007669"/>
    <property type="project" value="TreeGrafter"/>
</dbReference>
<accession>A0A1G7D6T9</accession>
<dbReference type="PANTHER" id="PTHR21180:SF32">
    <property type="entry name" value="ENDONUCLEASE_EXONUCLEASE_PHOSPHATASE FAMILY DOMAIN-CONTAINING PROTEIN 1"/>
    <property type="match status" value="1"/>
</dbReference>
<keyword evidence="3" id="KW-1185">Reference proteome</keyword>
<evidence type="ECO:0000313" key="3">
    <source>
        <dbReference type="Proteomes" id="UP000199455"/>
    </source>
</evidence>
<reference evidence="3" key="1">
    <citation type="submission" date="2016-10" db="EMBL/GenBank/DDBJ databases">
        <authorList>
            <person name="Varghese N."/>
            <person name="Submissions S."/>
        </authorList>
    </citation>
    <scope>NUCLEOTIDE SEQUENCE [LARGE SCALE GENOMIC DNA]</scope>
    <source>
        <strain evidence="3">DSM 18609</strain>
    </source>
</reference>
<proteinExistence type="predicted"/>
<organism evidence="2 3">
    <name type="scientific">Pedobacter soli</name>
    <dbReference type="NCBI Taxonomy" id="390242"/>
    <lineage>
        <taxon>Bacteria</taxon>
        <taxon>Pseudomonadati</taxon>
        <taxon>Bacteroidota</taxon>
        <taxon>Sphingobacteriia</taxon>
        <taxon>Sphingobacteriales</taxon>
        <taxon>Sphingobacteriaceae</taxon>
        <taxon>Pedobacter</taxon>
    </lineage>
</organism>
<dbReference type="GO" id="GO:0015627">
    <property type="term" value="C:type II protein secretion system complex"/>
    <property type="evidence" value="ECO:0007669"/>
    <property type="project" value="TreeGrafter"/>
</dbReference>
<dbReference type="Gene3D" id="1.10.150.280">
    <property type="entry name" value="AF1531-like domain"/>
    <property type="match status" value="3"/>
</dbReference>
<sequence length="298" mass="34357">MRIWLNKHFGFSKGEFNGLLFLVLLIIVIKAIPFIYDYYKPVEKDGPLLLSRIQQLKVLDEERQVYTGERTERGNTPKNIRFFNFDPNTLPVQGWQSFGLSPKQAAAIVNYTRKGGRFYKPEDLQKMYTISPELYRKLLPYVQIAPKPAGADKSFTPFERKAYVKKTVIVDINTADSAQLDEIKGIGGTFAKRIIKYRERLGGFYKTEQLMEVYGLDEQKYAEIKDQVSIGKAVLKTININTAVFNDLKSNPYLSFKQINAIIQYRKQHGNYNGIDDLKKVVLLNQEVIDKISPYISF</sequence>
<protein>
    <submittedName>
        <fullName evidence="2">Competence protein ComEA helix-hairpin-helix repeat region</fullName>
    </submittedName>
</protein>
<dbReference type="STRING" id="390242.SAMN04488024_1239"/>
<dbReference type="SUPFAM" id="SSF47781">
    <property type="entry name" value="RuvA domain 2-like"/>
    <property type="match status" value="3"/>
</dbReference>
<keyword evidence="1" id="KW-0472">Membrane</keyword>
<dbReference type="InterPro" id="IPR010994">
    <property type="entry name" value="RuvA_2-like"/>
</dbReference>
<feature type="transmembrane region" description="Helical" evidence="1">
    <location>
        <begin position="20"/>
        <end position="39"/>
    </location>
</feature>
<dbReference type="Proteomes" id="UP000199455">
    <property type="component" value="Unassembled WGS sequence"/>
</dbReference>
<dbReference type="InterPro" id="IPR051675">
    <property type="entry name" value="Endo/Exo/Phosphatase_dom_1"/>
</dbReference>
<gene>
    <name evidence="2" type="ORF">SAMN04488024_1239</name>
</gene>
<keyword evidence="1" id="KW-0812">Transmembrane</keyword>
<evidence type="ECO:0000256" key="1">
    <source>
        <dbReference type="SAM" id="Phobius"/>
    </source>
</evidence>
<name>A0A1G7D6T9_9SPHI</name>
<dbReference type="AlphaFoldDB" id="A0A1G7D6T9"/>
<dbReference type="Pfam" id="PF12836">
    <property type="entry name" value="HHH_3"/>
    <property type="match status" value="3"/>
</dbReference>
<keyword evidence="1" id="KW-1133">Transmembrane helix</keyword>
<dbReference type="RefSeq" id="WP_090773365.1">
    <property type="nucleotide sequence ID" value="NZ_FMZH01000023.1"/>
</dbReference>
<dbReference type="EMBL" id="FMZH01000023">
    <property type="protein sequence ID" value="SDE46656.1"/>
    <property type="molecule type" value="Genomic_DNA"/>
</dbReference>